<dbReference type="SUPFAM" id="SSF53335">
    <property type="entry name" value="S-adenosyl-L-methionine-dependent methyltransferases"/>
    <property type="match status" value="1"/>
</dbReference>
<name>A0A7Y9LAI5_9ACTN</name>
<dbReference type="Proteomes" id="UP000569914">
    <property type="component" value="Unassembled WGS sequence"/>
</dbReference>
<keyword evidence="3" id="KW-0489">Methyltransferase</keyword>
<gene>
    <name evidence="3" type="ORF">BKA15_002056</name>
</gene>
<evidence type="ECO:0000313" key="3">
    <source>
        <dbReference type="EMBL" id="NYE70727.1"/>
    </source>
</evidence>
<accession>A0A7Y9LAI5</accession>
<sequence>MIYQHPLAYLLGLEGLALLRGWAGDFDQEFIEARLAEVRRLLDEPALTQHPGVPVGRGDSGTGYAQWASTYDEPRNGLFDLDEPIVRPLLDAVAPGVALDAACGTGRFAELLAARHQVIGVDGSPEMLERARVRVPAADFRLGDLDQLPVPDVSVDLLTTGLALSHVPDLRPVLTEFARALRPGGHLIIADVHPELILLGSVVKSLGPDGEPGLVPTYRHSAGDLLRAALPHGFRLRHCEEAPVRPTHADQSAPRDPMPDDLDPGPWADWPWSLMGLIPAAAGAVGQGPAITVWHFTLEPGS</sequence>
<dbReference type="InterPro" id="IPR029063">
    <property type="entry name" value="SAM-dependent_MTases_sf"/>
</dbReference>
<keyword evidence="4" id="KW-1185">Reference proteome</keyword>
<dbReference type="InterPro" id="IPR013216">
    <property type="entry name" value="Methyltransf_11"/>
</dbReference>
<organism evidence="3 4">
    <name type="scientific">Microlunatus parietis</name>
    <dbReference type="NCBI Taxonomy" id="682979"/>
    <lineage>
        <taxon>Bacteria</taxon>
        <taxon>Bacillati</taxon>
        <taxon>Actinomycetota</taxon>
        <taxon>Actinomycetes</taxon>
        <taxon>Propionibacteriales</taxon>
        <taxon>Propionibacteriaceae</taxon>
        <taxon>Microlunatus</taxon>
    </lineage>
</organism>
<comment type="caution">
    <text evidence="3">The sequence shown here is derived from an EMBL/GenBank/DDBJ whole genome shotgun (WGS) entry which is preliminary data.</text>
</comment>
<keyword evidence="3" id="KW-0808">Transferase</keyword>
<dbReference type="RefSeq" id="WP_179750400.1">
    <property type="nucleotide sequence ID" value="NZ_JACCBU010000001.1"/>
</dbReference>
<dbReference type="EMBL" id="JACCBU010000001">
    <property type="protein sequence ID" value="NYE70727.1"/>
    <property type="molecule type" value="Genomic_DNA"/>
</dbReference>
<proteinExistence type="predicted"/>
<dbReference type="PANTHER" id="PTHR43591">
    <property type="entry name" value="METHYLTRANSFERASE"/>
    <property type="match status" value="1"/>
</dbReference>
<dbReference type="Gene3D" id="3.40.50.150">
    <property type="entry name" value="Vaccinia Virus protein VP39"/>
    <property type="match status" value="1"/>
</dbReference>
<feature type="domain" description="Methyltransferase type 11" evidence="2">
    <location>
        <begin position="99"/>
        <end position="189"/>
    </location>
</feature>
<dbReference type="CDD" id="cd02440">
    <property type="entry name" value="AdoMet_MTases"/>
    <property type="match status" value="1"/>
</dbReference>
<protein>
    <submittedName>
        <fullName evidence="3">SAM-dependent methyltransferase</fullName>
    </submittedName>
</protein>
<evidence type="ECO:0000256" key="1">
    <source>
        <dbReference type="SAM" id="MobiDB-lite"/>
    </source>
</evidence>
<evidence type="ECO:0000313" key="4">
    <source>
        <dbReference type="Proteomes" id="UP000569914"/>
    </source>
</evidence>
<dbReference type="AlphaFoldDB" id="A0A7Y9LAI5"/>
<feature type="region of interest" description="Disordered" evidence="1">
    <location>
        <begin position="242"/>
        <end position="264"/>
    </location>
</feature>
<reference evidence="3 4" key="1">
    <citation type="submission" date="2020-07" db="EMBL/GenBank/DDBJ databases">
        <title>Sequencing the genomes of 1000 actinobacteria strains.</title>
        <authorList>
            <person name="Klenk H.-P."/>
        </authorList>
    </citation>
    <scope>NUCLEOTIDE SEQUENCE [LARGE SCALE GENOMIC DNA]</scope>
    <source>
        <strain evidence="3 4">DSM 22083</strain>
    </source>
</reference>
<dbReference type="GO" id="GO:0008757">
    <property type="term" value="F:S-adenosylmethionine-dependent methyltransferase activity"/>
    <property type="evidence" value="ECO:0007669"/>
    <property type="project" value="InterPro"/>
</dbReference>
<dbReference type="GO" id="GO:0032259">
    <property type="term" value="P:methylation"/>
    <property type="evidence" value="ECO:0007669"/>
    <property type="project" value="UniProtKB-KW"/>
</dbReference>
<dbReference type="Pfam" id="PF08241">
    <property type="entry name" value="Methyltransf_11"/>
    <property type="match status" value="1"/>
</dbReference>
<evidence type="ECO:0000259" key="2">
    <source>
        <dbReference type="Pfam" id="PF08241"/>
    </source>
</evidence>